<proteinExistence type="predicted"/>
<dbReference type="SUPFAM" id="SSF82171">
    <property type="entry name" value="DPP6 N-terminal domain-like"/>
    <property type="match status" value="1"/>
</dbReference>
<organism evidence="1 2">
    <name type="scientific">Terribacillus aidingensis</name>
    <dbReference type="NCBI Taxonomy" id="586416"/>
    <lineage>
        <taxon>Bacteria</taxon>
        <taxon>Bacillati</taxon>
        <taxon>Bacillota</taxon>
        <taxon>Bacilli</taxon>
        <taxon>Bacillales</taxon>
        <taxon>Bacillaceae</taxon>
        <taxon>Terribacillus</taxon>
    </lineage>
</organism>
<dbReference type="EMBL" id="OBEK01000001">
    <property type="protein sequence ID" value="SNZ03408.1"/>
    <property type="molecule type" value="Genomic_DNA"/>
</dbReference>
<keyword evidence="2" id="KW-1185">Reference proteome</keyword>
<gene>
    <name evidence="1" type="ORF">SAMN05421503_0354</name>
</gene>
<evidence type="ECO:0000313" key="2">
    <source>
        <dbReference type="Proteomes" id="UP000219356"/>
    </source>
</evidence>
<dbReference type="InterPro" id="IPR011042">
    <property type="entry name" value="6-blade_b-propeller_TolB-like"/>
</dbReference>
<dbReference type="Proteomes" id="UP000219356">
    <property type="component" value="Unassembled WGS sequence"/>
</dbReference>
<accession>A0A285N254</accession>
<dbReference type="RefSeq" id="WP_097038673.1">
    <property type="nucleotide sequence ID" value="NZ_OBEK01000001.1"/>
</dbReference>
<dbReference type="OrthoDB" id="308800at2"/>
<sequence length="223" mass="25399">MAKRYFIPEDLLDHHWLSGLTVHSDSTIAYVDRSIDRETNSYHTAIKTISNSISETIPGEGFDSLPSWSPEGSLTFLRGKEKKAIWMLDVQGNAAQLVDYPASILSYQWSPDGSHLLFTASIHADHKKQLNTDQRGHVYEQVYFKQEGTGSYSGAYNHLFLFRLADNSIVRKSRYKMFIPLQFKIVLLQNSQIRACRLKSSLTMLTNKPLCSLQMIKHSEAVL</sequence>
<dbReference type="AlphaFoldDB" id="A0A285N254"/>
<reference evidence="2" key="1">
    <citation type="submission" date="2017-09" db="EMBL/GenBank/DDBJ databases">
        <authorList>
            <person name="Varghese N."/>
            <person name="Submissions S."/>
        </authorList>
    </citation>
    <scope>NUCLEOTIDE SEQUENCE [LARGE SCALE GENOMIC DNA]</scope>
    <source>
        <strain evidence="2">CGMCC 1.8913</strain>
    </source>
</reference>
<evidence type="ECO:0000313" key="1">
    <source>
        <dbReference type="EMBL" id="SNZ03408.1"/>
    </source>
</evidence>
<evidence type="ECO:0008006" key="3">
    <source>
        <dbReference type="Google" id="ProtNLM"/>
    </source>
</evidence>
<name>A0A285N254_9BACI</name>
<protein>
    <recommendedName>
        <fullName evidence="3">WD40-like Beta Propeller Repeat</fullName>
    </recommendedName>
</protein>
<dbReference type="Gene3D" id="2.120.10.30">
    <property type="entry name" value="TolB, C-terminal domain"/>
    <property type="match status" value="1"/>
</dbReference>